<accession>S8FBZ8</accession>
<feature type="region of interest" description="Disordered" evidence="1">
    <location>
        <begin position="190"/>
        <end position="210"/>
    </location>
</feature>
<sequence length="311" mass="33474">MSVLNAFKIKPFDLEPVYASWPDGPHFLGNPKKDPAVDDWLAQIKAGCIERRVPKDYWHKVGQHYLGEKARKRLDEVKLVMKNMHGGKYKWNWASFKIAMRNMGWDIDTEKKETIKVKRRPSGLWWIVGKGDDTKDNESITPPAPPPKPQPQRTNSTFEVATRGTPPTPKRSSTMSSIETVSSIASSVFSSKSSTPKSTPVTTPAMTPDDGTCDAPTTITHVPVWLVDACQALESLTTDHPKVMTALSAVLITVGSLPALPVISAGAGGAFLASSTAHALGSLAVGLGTLLKAQADGQVQMAGSIAPPPKS</sequence>
<reference evidence="2 3" key="1">
    <citation type="journal article" date="2012" name="Science">
        <title>The Paleozoic origin of enzymatic lignin decomposition reconstructed from 31 fungal genomes.</title>
        <authorList>
            <person name="Floudas D."/>
            <person name="Binder M."/>
            <person name="Riley R."/>
            <person name="Barry K."/>
            <person name="Blanchette R.A."/>
            <person name="Henrissat B."/>
            <person name="Martinez A.T."/>
            <person name="Otillar R."/>
            <person name="Spatafora J.W."/>
            <person name="Yadav J.S."/>
            <person name="Aerts A."/>
            <person name="Benoit I."/>
            <person name="Boyd A."/>
            <person name="Carlson A."/>
            <person name="Copeland A."/>
            <person name="Coutinho P.M."/>
            <person name="de Vries R.P."/>
            <person name="Ferreira P."/>
            <person name="Findley K."/>
            <person name="Foster B."/>
            <person name="Gaskell J."/>
            <person name="Glotzer D."/>
            <person name="Gorecki P."/>
            <person name="Heitman J."/>
            <person name="Hesse C."/>
            <person name="Hori C."/>
            <person name="Igarashi K."/>
            <person name="Jurgens J.A."/>
            <person name="Kallen N."/>
            <person name="Kersten P."/>
            <person name="Kohler A."/>
            <person name="Kuees U."/>
            <person name="Kumar T.K.A."/>
            <person name="Kuo A."/>
            <person name="LaButti K."/>
            <person name="Larrondo L.F."/>
            <person name="Lindquist E."/>
            <person name="Ling A."/>
            <person name="Lombard V."/>
            <person name="Lucas S."/>
            <person name="Lundell T."/>
            <person name="Martin R."/>
            <person name="McLaughlin D.J."/>
            <person name="Morgenstern I."/>
            <person name="Morin E."/>
            <person name="Murat C."/>
            <person name="Nagy L.G."/>
            <person name="Nolan M."/>
            <person name="Ohm R.A."/>
            <person name="Patyshakuliyeva A."/>
            <person name="Rokas A."/>
            <person name="Ruiz-Duenas F.J."/>
            <person name="Sabat G."/>
            <person name="Salamov A."/>
            <person name="Samejima M."/>
            <person name="Schmutz J."/>
            <person name="Slot J.C."/>
            <person name="St John F."/>
            <person name="Stenlid J."/>
            <person name="Sun H."/>
            <person name="Sun S."/>
            <person name="Syed K."/>
            <person name="Tsang A."/>
            <person name="Wiebenga A."/>
            <person name="Young D."/>
            <person name="Pisabarro A."/>
            <person name="Eastwood D.C."/>
            <person name="Martin F."/>
            <person name="Cullen D."/>
            <person name="Grigoriev I.V."/>
            <person name="Hibbett D.S."/>
        </authorList>
    </citation>
    <scope>NUCLEOTIDE SEQUENCE</scope>
    <source>
        <strain evidence="3">FP-58527</strain>
    </source>
</reference>
<dbReference type="EMBL" id="KE504195">
    <property type="protein sequence ID" value="EPS96074.1"/>
    <property type="molecule type" value="Genomic_DNA"/>
</dbReference>
<keyword evidence="3" id="KW-1185">Reference proteome</keyword>
<protein>
    <submittedName>
        <fullName evidence="2">Uncharacterized protein</fullName>
    </submittedName>
</protein>
<organism evidence="2 3">
    <name type="scientific">Fomitopsis schrenkii</name>
    <name type="common">Brown rot fungus</name>
    <dbReference type="NCBI Taxonomy" id="2126942"/>
    <lineage>
        <taxon>Eukaryota</taxon>
        <taxon>Fungi</taxon>
        <taxon>Dikarya</taxon>
        <taxon>Basidiomycota</taxon>
        <taxon>Agaricomycotina</taxon>
        <taxon>Agaricomycetes</taxon>
        <taxon>Polyporales</taxon>
        <taxon>Fomitopsis</taxon>
    </lineage>
</organism>
<evidence type="ECO:0000313" key="3">
    <source>
        <dbReference type="Proteomes" id="UP000015241"/>
    </source>
</evidence>
<dbReference type="eggNOG" id="ENOG502SJGX">
    <property type="taxonomic scope" value="Eukaryota"/>
</dbReference>
<dbReference type="AlphaFoldDB" id="S8FBZ8"/>
<evidence type="ECO:0000313" key="2">
    <source>
        <dbReference type="EMBL" id="EPS96074.1"/>
    </source>
</evidence>
<feature type="compositionally biased region" description="Low complexity" evidence="1">
    <location>
        <begin position="190"/>
        <end position="205"/>
    </location>
</feature>
<dbReference type="STRING" id="743788.S8FBZ8"/>
<dbReference type="HOGENOM" id="CLU_074149_0_0_1"/>
<feature type="region of interest" description="Disordered" evidence="1">
    <location>
        <begin position="127"/>
        <end position="177"/>
    </location>
</feature>
<dbReference type="OrthoDB" id="3250110at2759"/>
<evidence type="ECO:0000256" key="1">
    <source>
        <dbReference type="SAM" id="MobiDB-lite"/>
    </source>
</evidence>
<dbReference type="Proteomes" id="UP000015241">
    <property type="component" value="Unassembled WGS sequence"/>
</dbReference>
<dbReference type="InParanoid" id="S8FBZ8"/>
<proteinExistence type="predicted"/>
<gene>
    <name evidence="2" type="ORF">FOMPIDRAFT_1167900</name>
</gene>
<name>S8FBZ8_FOMSC</name>